<dbReference type="EMBL" id="CP002275">
    <property type="protein sequence ID" value="AFS12081.1"/>
    <property type="molecule type" value="Genomic_DNA"/>
</dbReference>
<reference evidence="1 2" key="1">
    <citation type="journal article" date="2007" name="PLoS ONE">
        <title>Molecular analysis of a leprosy immunotherapeutic bacillus provides insights into Mycobacterium evolution.</title>
        <authorList>
            <person name="Ahmed N."/>
            <person name="Saini V."/>
            <person name="Raghuvanshi S."/>
            <person name="Khurana J.P."/>
            <person name="Tyagi A.K."/>
            <person name="Tyagi A.K."/>
            <person name="Hasnain S.E."/>
        </authorList>
    </citation>
    <scope>NUCLEOTIDE SEQUENCE [LARGE SCALE GENOMIC DNA]</scope>
    <source>
        <strain evidence="1">MTCC 9506</strain>
    </source>
</reference>
<dbReference type="HOGENOM" id="CLU_3236277_0_0_11"/>
<dbReference type="AlphaFoldDB" id="J9W9W5"/>
<gene>
    <name evidence="1" type="ORF">MIP_00138</name>
</gene>
<name>J9W9W5_MYCIP</name>
<dbReference type="PATRIC" id="fig|1232724.3.peg.102"/>
<reference evidence="1 2" key="2">
    <citation type="journal article" date="2012" name="Nucleic Acids Res.">
        <title>Massive gene acquisitions in Mycobacterium indicus pranii provide a perspective on mycobacterial evolution.</title>
        <authorList>
            <person name="Saini V."/>
            <person name="Raghuvanshi S."/>
            <person name="Khurana J.P."/>
            <person name="Ahmed N."/>
            <person name="Hasnain S.E."/>
            <person name="Tyagi A.K."/>
            <person name="Tyagi A.K."/>
        </authorList>
    </citation>
    <scope>NUCLEOTIDE SEQUENCE [LARGE SCALE GENOMIC DNA]</scope>
    <source>
        <strain evidence="2">DSM 45239 / MTCC 9506</strain>
    </source>
</reference>
<proteinExistence type="predicted"/>
<sequence length="43" mass="4386">MLTCHANPAVKVVLLSGEGCNFCAGGDMHTFESKGAASAELFA</sequence>
<evidence type="ECO:0000313" key="2">
    <source>
        <dbReference type="Proteomes" id="UP000007329"/>
    </source>
</evidence>
<protein>
    <submittedName>
        <fullName evidence="1">Putative enoyl-CoA hydratase</fullName>
    </submittedName>
</protein>
<dbReference type="KEGG" id="mid:MIP_00138"/>
<evidence type="ECO:0000313" key="1">
    <source>
        <dbReference type="EMBL" id="AFS12081.1"/>
    </source>
</evidence>
<accession>J9W9W5</accession>
<dbReference type="Gene3D" id="3.90.226.10">
    <property type="entry name" value="2-enoyl-CoA Hydratase, Chain A, domain 1"/>
    <property type="match status" value="1"/>
</dbReference>
<dbReference type="InterPro" id="IPR029045">
    <property type="entry name" value="ClpP/crotonase-like_dom_sf"/>
</dbReference>
<organism evidence="1 2">
    <name type="scientific">Mycobacterium indicus pranii (strain DSM 45239 / MTCC 9506)</name>
    <dbReference type="NCBI Taxonomy" id="1232724"/>
    <lineage>
        <taxon>Bacteria</taxon>
        <taxon>Bacillati</taxon>
        <taxon>Actinomycetota</taxon>
        <taxon>Actinomycetes</taxon>
        <taxon>Mycobacteriales</taxon>
        <taxon>Mycobacteriaceae</taxon>
        <taxon>Mycobacterium</taxon>
        <taxon>Mycobacterium avium complex (MAC)</taxon>
    </lineage>
</organism>
<dbReference type="Proteomes" id="UP000007329">
    <property type="component" value="Chromosome"/>
</dbReference>
<dbReference type="SUPFAM" id="SSF52096">
    <property type="entry name" value="ClpP/crotonase"/>
    <property type="match status" value="1"/>
</dbReference>